<evidence type="ECO:0000259" key="4">
    <source>
        <dbReference type="PROSITE" id="PS01124"/>
    </source>
</evidence>
<evidence type="ECO:0000313" key="6">
    <source>
        <dbReference type="Proteomes" id="UP000464314"/>
    </source>
</evidence>
<dbReference type="KEGG" id="anr:Ana3638_18020"/>
<accession>A0A6P1TRR7</accession>
<dbReference type="PROSITE" id="PS00041">
    <property type="entry name" value="HTH_ARAC_FAMILY_1"/>
    <property type="match status" value="1"/>
</dbReference>
<name>A0A6P1TRR7_9FIRM</name>
<dbReference type="PANTHER" id="PTHR43280">
    <property type="entry name" value="ARAC-FAMILY TRANSCRIPTIONAL REGULATOR"/>
    <property type="match status" value="1"/>
</dbReference>
<keyword evidence="1" id="KW-0805">Transcription regulation</keyword>
<dbReference type="PRINTS" id="PR00032">
    <property type="entry name" value="HTHARAC"/>
</dbReference>
<evidence type="ECO:0000256" key="1">
    <source>
        <dbReference type="ARBA" id="ARBA00023015"/>
    </source>
</evidence>
<dbReference type="PROSITE" id="PS01124">
    <property type="entry name" value="HTH_ARAC_FAMILY_2"/>
    <property type="match status" value="1"/>
</dbReference>
<dbReference type="GO" id="GO:0043565">
    <property type="term" value="F:sequence-specific DNA binding"/>
    <property type="evidence" value="ECO:0007669"/>
    <property type="project" value="InterPro"/>
</dbReference>
<gene>
    <name evidence="5" type="ORF">Ana3638_18020</name>
</gene>
<keyword evidence="3" id="KW-0804">Transcription</keyword>
<dbReference type="InterPro" id="IPR009057">
    <property type="entry name" value="Homeodomain-like_sf"/>
</dbReference>
<protein>
    <submittedName>
        <fullName evidence="5">Helix-turn-helix domain-containing protein</fullName>
    </submittedName>
</protein>
<reference evidence="5 6" key="1">
    <citation type="submission" date="2020-01" db="EMBL/GenBank/DDBJ databases">
        <title>Genome analysis of Anaerocolumna sp. CBA3638.</title>
        <authorList>
            <person name="Kim J."/>
            <person name="Roh S.W."/>
        </authorList>
    </citation>
    <scope>NUCLEOTIDE SEQUENCE [LARGE SCALE GENOMIC DNA]</scope>
    <source>
        <strain evidence="5 6">CBA3638</strain>
    </source>
</reference>
<dbReference type="InterPro" id="IPR018062">
    <property type="entry name" value="HTH_AraC-typ_CS"/>
</dbReference>
<dbReference type="Gene3D" id="1.10.10.60">
    <property type="entry name" value="Homeodomain-like"/>
    <property type="match status" value="2"/>
</dbReference>
<dbReference type="GO" id="GO:0003700">
    <property type="term" value="F:DNA-binding transcription factor activity"/>
    <property type="evidence" value="ECO:0007669"/>
    <property type="project" value="InterPro"/>
</dbReference>
<keyword evidence="2" id="KW-0238">DNA-binding</keyword>
<dbReference type="SMART" id="SM00342">
    <property type="entry name" value="HTH_ARAC"/>
    <property type="match status" value="1"/>
</dbReference>
<dbReference type="SUPFAM" id="SSF46689">
    <property type="entry name" value="Homeodomain-like"/>
    <property type="match status" value="2"/>
</dbReference>
<dbReference type="InterPro" id="IPR020449">
    <property type="entry name" value="Tscrpt_reg_AraC-type_HTH"/>
</dbReference>
<proteinExistence type="predicted"/>
<organism evidence="5 6">
    <name type="scientific">Anaerocolumna sedimenticola</name>
    <dbReference type="NCBI Taxonomy" id="2696063"/>
    <lineage>
        <taxon>Bacteria</taxon>
        <taxon>Bacillati</taxon>
        <taxon>Bacillota</taxon>
        <taxon>Clostridia</taxon>
        <taxon>Lachnospirales</taxon>
        <taxon>Lachnospiraceae</taxon>
        <taxon>Anaerocolumna</taxon>
    </lineage>
</organism>
<evidence type="ECO:0000256" key="2">
    <source>
        <dbReference type="ARBA" id="ARBA00023125"/>
    </source>
</evidence>
<keyword evidence="6" id="KW-1185">Reference proteome</keyword>
<dbReference type="EMBL" id="CP048000">
    <property type="protein sequence ID" value="QHQ62446.1"/>
    <property type="molecule type" value="Genomic_DNA"/>
</dbReference>
<dbReference type="PANTHER" id="PTHR43280:SF28">
    <property type="entry name" value="HTH-TYPE TRANSCRIPTIONAL ACTIVATOR RHAS"/>
    <property type="match status" value="1"/>
</dbReference>
<dbReference type="Pfam" id="PF12833">
    <property type="entry name" value="HTH_18"/>
    <property type="match status" value="1"/>
</dbReference>
<dbReference type="InterPro" id="IPR018060">
    <property type="entry name" value="HTH_AraC"/>
</dbReference>
<dbReference type="AlphaFoldDB" id="A0A6P1TRR7"/>
<evidence type="ECO:0000256" key="3">
    <source>
        <dbReference type="ARBA" id="ARBA00023163"/>
    </source>
</evidence>
<feature type="domain" description="HTH araC/xylS-type" evidence="4">
    <location>
        <begin position="93"/>
        <end position="191"/>
    </location>
</feature>
<dbReference type="Proteomes" id="UP000464314">
    <property type="component" value="Chromosome"/>
</dbReference>
<evidence type="ECO:0000313" key="5">
    <source>
        <dbReference type="EMBL" id="QHQ62446.1"/>
    </source>
</evidence>
<sequence length="196" mass="23219">MNMLLKKDNVCQKFIQDIMNHVINIKEFYKKETSEFHKAVWQLFDVMDHKKYGYQLIVQGCLYQLLGIILENGDYVTDSLQTPQNHRRILQLKQVLEVIENSYPDQITLEQLSKAAGMSPKYFCRFFQEMTHKSPIDYLNYYRVERACYQLLNTDTSITDISFGVGFNNLSYFIKSFKKYKGITPAKYRKLNYSPI</sequence>